<dbReference type="PANTHER" id="PTHR48079:SF6">
    <property type="entry name" value="NAD(P)-BINDING DOMAIN-CONTAINING PROTEIN-RELATED"/>
    <property type="match status" value="1"/>
</dbReference>
<feature type="domain" description="NAD-dependent epimerase/dehydratase" evidence="1">
    <location>
        <begin position="6"/>
        <end position="207"/>
    </location>
</feature>
<keyword evidence="3" id="KW-1185">Reference proteome</keyword>
<dbReference type="InterPro" id="IPR051783">
    <property type="entry name" value="NAD(P)-dependent_oxidoreduct"/>
</dbReference>
<reference evidence="2 3" key="1">
    <citation type="submission" date="2018-05" db="EMBL/GenBank/DDBJ databases">
        <title>Genome sequencing and assembly of the regulated plant pathogen Lachnellula willkommii and related sister species for the development of diagnostic species identification markers.</title>
        <authorList>
            <person name="Giroux E."/>
            <person name="Bilodeau G."/>
        </authorList>
    </citation>
    <scope>NUCLEOTIDE SEQUENCE [LARGE SCALE GENOMIC DNA]</scope>
    <source>
        <strain evidence="2 3">CBS 268.59</strain>
    </source>
</reference>
<evidence type="ECO:0000259" key="1">
    <source>
        <dbReference type="Pfam" id="PF01370"/>
    </source>
</evidence>
<dbReference type="InterPro" id="IPR001509">
    <property type="entry name" value="Epimerase_deHydtase"/>
</dbReference>
<evidence type="ECO:0000313" key="2">
    <source>
        <dbReference type="EMBL" id="TVY59645.1"/>
    </source>
</evidence>
<sequence>MSKGQIFLTGGSGMIGFKTLLIALEQGYSVLAAVRSPSKRDAILANQSIKTLSPGPNLTFVIIEDLATPGVYDLAVQGADYIIHLANSMVLKGDISPDLYTQFFVDTAVAGVTSILSAASKSPSVKRLVFSSSTSAMLPWSAFTTGCTETFNEDSRTPFPPGPYENDFQAYNAGKIAALRVTESWVAQHSSHFDVVNVAPAFVIGRSDLVTSPADILLGSNAAALSAVFGMQNPHPNASITAHVDDTALLHVGALAPAVPSNSLWLAVSAESETMLWDDALEIVARRYPEAVRRGVLRNDGDQPTVRARVDNGRTRE</sequence>
<dbReference type="SUPFAM" id="SSF51735">
    <property type="entry name" value="NAD(P)-binding Rossmann-fold domains"/>
    <property type="match status" value="1"/>
</dbReference>
<name>A0A8T9BTG8_9HELO</name>
<proteinExistence type="predicted"/>
<dbReference type="Gene3D" id="3.40.50.720">
    <property type="entry name" value="NAD(P)-binding Rossmann-like Domain"/>
    <property type="match status" value="1"/>
</dbReference>
<dbReference type="PANTHER" id="PTHR48079">
    <property type="entry name" value="PROTEIN YEEZ"/>
    <property type="match status" value="1"/>
</dbReference>
<accession>A0A8T9BTG8</accession>
<protein>
    <submittedName>
        <fullName evidence="2">NAD-dependent epimerase/dehydratase FUM13</fullName>
    </submittedName>
</protein>
<dbReference type="AlphaFoldDB" id="A0A8T9BTG8"/>
<feature type="non-terminal residue" evidence="2">
    <location>
        <position position="317"/>
    </location>
</feature>
<gene>
    <name evidence="2" type="primary">FUM13_1</name>
    <name evidence="2" type="ORF">LSUE1_G010346</name>
</gene>
<dbReference type="InterPro" id="IPR036291">
    <property type="entry name" value="NAD(P)-bd_dom_sf"/>
</dbReference>
<evidence type="ECO:0000313" key="3">
    <source>
        <dbReference type="Proteomes" id="UP000469558"/>
    </source>
</evidence>
<dbReference type="Pfam" id="PF01370">
    <property type="entry name" value="Epimerase"/>
    <property type="match status" value="1"/>
</dbReference>
<comment type="caution">
    <text evidence="2">The sequence shown here is derived from an EMBL/GenBank/DDBJ whole genome shotgun (WGS) entry which is preliminary data.</text>
</comment>
<dbReference type="GO" id="GO:0005737">
    <property type="term" value="C:cytoplasm"/>
    <property type="evidence" value="ECO:0007669"/>
    <property type="project" value="TreeGrafter"/>
</dbReference>
<organism evidence="2 3">
    <name type="scientific">Lachnellula suecica</name>
    <dbReference type="NCBI Taxonomy" id="602035"/>
    <lineage>
        <taxon>Eukaryota</taxon>
        <taxon>Fungi</taxon>
        <taxon>Dikarya</taxon>
        <taxon>Ascomycota</taxon>
        <taxon>Pezizomycotina</taxon>
        <taxon>Leotiomycetes</taxon>
        <taxon>Helotiales</taxon>
        <taxon>Lachnaceae</taxon>
        <taxon>Lachnellula</taxon>
    </lineage>
</organism>
<dbReference type="Proteomes" id="UP000469558">
    <property type="component" value="Unassembled WGS sequence"/>
</dbReference>
<dbReference type="OrthoDB" id="2735536at2759"/>
<dbReference type="GO" id="GO:0004029">
    <property type="term" value="F:aldehyde dehydrogenase (NAD+) activity"/>
    <property type="evidence" value="ECO:0007669"/>
    <property type="project" value="TreeGrafter"/>
</dbReference>
<dbReference type="EMBL" id="QGMK01002263">
    <property type="protein sequence ID" value="TVY59645.1"/>
    <property type="molecule type" value="Genomic_DNA"/>
</dbReference>